<dbReference type="Pfam" id="PF12787">
    <property type="entry name" value="EcsC"/>
    <property type="match status" value="1"/>
</dbReference>
<accession>A0ABW3VUX1</accession>
<comment type="caution">
    <text evidence="1">The sequence shown here is derived from an EMBL/GenBank/DDBJ whole genome shotgun (WGS) entry which is preliminary data.</text>
</comment>
<reference evidence="2" key="1">
    <citation type="journal article" date="2019" name="Int. J. Syst. Evol. Microbiol.">
        <title>The Global Catalogue of Microorganisms (GCM) 10K type strain sequencing project: providing services to taxonomists for standard genome sequencing and annotation.</title>
        <authorList>
            <consortium name="The Broad Institute Genomics Platform"/>
            <consortium name="The Broad Institute Genome Sequencing Center for Infectious Disease"/>
            <person name="Wu L."/>
            <person name="Ma J."/>
        </authorList>
    </citation>
    <scope>NUCLEOTIDE SEQUENCE [LARGE SCALE GENOMIC DNA]</scope>
    <source>
        <strain evidence="2">CCUG 52478</strain>
    </source>
</reference>
<protein>
    <submittedName>
        <fullName evidence="1">EcsC family protein</fullName>
    </submittedName>
</protein>
<organism evidence="1 2">
    <name type="scientific">Nocardioides ginsengisoli</name>
    <dbReference type="NCBI Taxonomy" id="363868"/>
    <lineage>
        <taxon>Bacteria</taxon>
        <taxon>Bacillati</taxon>
        <taxon>Actinomycetota</taxon>
        <taxon>Actinomycetes</taxon>
        <taxon>Propionibacteriales</taxon>
        <taxon>Nocardioidaceae</taxon>
        <taxon>Nocardioides</taxon>
    </lineage>
</organism>
<dbReference type="EMBL" id="JBHTLX010000001">
    <property type="protein sequence ID" value="MFD1246167.1"/>
    <property type="molecule type" value="Genomic_DNA"/>
</dbReference>
<proteinExistence type="predicted"/>
<keyword evidence="2" id="KW-1185">Reference proteome</keyword>
<sequence length="231" mass="24195">MASVKKGLAVEAARQLAPRVTQLAPGLTQSFVREALHRAIVGVGPLPPAAQAADAQLREQRGNVDKAVREVIENHVAYAGVEGLATNLGGLITATIVAPASIAGLALIQCRMVAGIAHLRGYDLADPRVRNAILVCILGEDVVTKMVKRSEIPAPPMAIATAPHHDPTLDRTVSTVLAGELVGRVIGKRVATTVGKRVPLVGGAVGAVADGWSTWRVGRYAGREFLPRPLM</sequence>
<dbReference type="InterPro" id="IPR024787">
    <property type="entry name" value="EcsC"/>
</dbReference>
<evidence type="ECO:0000313" key="2">
    <source>
        <dbReference type="Proteomes" id="UP001597229"/>
    </source>
</evidence>
<gene>
    <name evidence="1" type="ORF">ACFQ3F_00060</name>
</gene>
<dbReference type="Proteomes" id="UP001597229">
    <property type="component" value="Unassembled WGS sequence"/>
</dbReference>
<name>A0ABW3VUX1_9ACTN</name>
<dbReference type="RefSeq" id="WP_367920181.1">
    <property type="nucleotide sequence ID" value="NZ_BAABAC010000026.1"/>
</dbReference>
<evidence type="ECO:0000313" key="1">
    <source>
        <dbReference type="EMBL" id="MFD1246167.1"/>
    </source>
</evidence>